<keyword evidence="6" id="KW-0158">Chromosome</keyword>
<feature type="compositionally biased region" description="Low complexity" evidence="16">
    <location>
        <begin position="343"/>
        <end position="356"/>
    </location>
</feature>
<keyword evidence="19" id="KW-1185">Reference proteome</keyword>
<gene>
    <name evidence="18" type="ORF">EX30DRAFT_348615</name>
</gene>
<feature type="region of interest" description="Disordered" evidence="16">
    <location>
        <begin position="646"/>
        <end position="704"/>
    </location>
</feature>
<feature type="compositionally biased region" description="Low complexity" evidence="16">
    <location>
        <begin position="646"/>
        <end position="658"/>
    </location>
</feature>
<evidence type="ECO:0000256" key="5">
    <source>
        <dbReference type="ARBA" id="ARBA00020536"/>
    </source>
</evidence>
<feature type="compositionally biased region" description="Low complexity" evidence="16">
    <location>
        <begin position="569"/>
        <end position="586"/>
    </location>
</feature>
<dbReference type="InterPro" id="IPR041803">
    <property type="entry name" value="DEF1_CUE"/>
</dbReference>
<dbReference type="OrthoDB" id="5396806at2759"/>
<dbReference type="InParanoid" id="A0A4S2MXP7"/>
<dbReference type="GO" id="GO:0005634">
    <property type="term" value="C:nucleus"/>
    <property type="evidence" value="ECO:0007669"/>
    <property type="project" value="UniProtKB-SubCell"/>
</dbReference>
<feature type="compositionally biased region" description="Gly residues" evidence="16">
    <location>
        <begin position="942"/>
        <end position="952"/>
    </location>
</feature>
<dbReference type="Pfam" id="PF02845">
    <property type="entry name" value="CUE"/>
    <property type="match status" value="1"/>
</dbReference>
<feature type="compositionally biased region" description="Pro residues" evidence="16">
    <location>
        <begin position="254"/>
        <end position="265"/>
    </location>
</feature>
<keyword evidence="11" id="KW-0832">Ubl conjugation</keyword>
<sequence length="952" mass="99215">MSDTQSRPSPSQRGRGSARGGRGGSFGGRSGGGARGARGSSFAANGVANESFEDQGEIGKLMKQYANQLAPLKELFPDWTPEDIVFALNENNGDVQLTAEKISEGFASQWGEVKKKNKDRARSKAKEPANKDADSFHSARPARGPRTSYDGAGRGGRGGRGGSDRGRGGIRGGRGGALNGGRSGKPQGDEFSAGVGDSWGEPAAIPANAWGESSSGAAKDDTSGWNEVIDDSSFGWGSNDKKEDTAALVEKPAPKPAAVPKPTAPAVPKTSWASLLKPAPPPPAPVQKKPAPSPPKPAPEPVEAPKEPEPVVEPTPEPVPEPAPEVVEEPAEPEVKEPEPVEELAPAAEPETTETPQKLTEDNLEKIEDIAPPAPTGTAASTVATTTERGTESSTPQIPVAVPPSAPKQQAPVSKGTPGRAAFRRVLDQQEGVVMPGNHTDVGRAALQFGSMGLGDEEDEEPETPEPAPEPAQLSPPPPQPAATSLPPTGPSASLPASQAPNTESIPTPRQAPGLPSQPQPQNIPFQSNNQPPLGPQSMTHQVHPHFAAQYGRYGTQESQAKPFDSFGQQHTPTQAPSQPQQTQQPPTHPSYGTYMQNQPSHIGIGVSSAPEQVPQYNYYTERSQPPGFGQGYAAAYMQNQLAQSQQEAGAAQQRASSGLGGASDSVQIPSSVSGPGQVQQPTSRYGAPAGDQASHGTPSPALPVQQTTQAHNMAQSYPMQYHPYYNQFMQQQYYGSPAPYGGKGMFGYPQHYMSPGYGDHSSSPGAVGGFGQPSVQGRDSMSSSLGDYNRMNSTGSQQGLPQHSSAGGYGNGIPNFLGSRALPQEQQQLGTGVGQQQAQQGQADDMKFGENKPPTGPSAAPSLQGQPGRPGSATSGTGLGGQQGNQPGGIYGGHLNPGLGQQQQQQHQQQHQTGYGVGQGQNANQYSMYSGGYPSYPQGSGRHGAGWAYGH</sequence>
<evidence type="ECO:0000256" key="16">
    <source>
        <dbReference type="SAM" id="MobiDB-lite"/>
    </source>
</evidence>
<dbReference type="PROSITE" id="PS51140">
    <property type="entry name" value="CUE"/>
    <property type="match status" value="1"/>
</dbReference>
<dbReference type="STRING" id="341454.A0A4S2MXP7"/>
<feature type="compositionally biased region" description="Polar residues" evidence="16">
    <location>
        <begin position="774"/>
        <end position="806"/>
    </location>
</feature>
<keyword evidence="10" id="KW-0833">Ubl conjugation pathway</keyword>
<evidence type="ECO:0000256" key="11">
    <source>
        <dbReference type="ARBA" id="ARBA00022843"/>
    </source>
</evidence>
<dbReference type="PANTHER" id="PTHR16308">
    <property type="entry name" value="UBIQUITIN ASSOCIATED PROTEIN 2-LIKE/LINGERER"/>
    <property type="match status" value="1"/>
</dbReference>
<protein>
    <recommendedName>
        <fullName evidence="5">RNA polymerase II degradation factor 1</fullName>
    </recommendedName>
</protein>
<evidence type="ECO:0000256" key="2">
    <source>
        <dbReference type="ARBA" id="ARBA00004496"/>
    </source>
</evidence>
<dbReference type="InterPro" id="IPR051833">
    <property type="entry name" value="TC-DDR_regulator"/>
</dbReference>
<feature type="compositionally biased region" description="Gly residues" evidence="16">
    <location>
        <begin position="152"/>
        <end position="161"/>
    </location>
</feature>
<feature type="compositionally biased region" description="Low complexity" evidence="16">
    <location>
        <begin position="376"/>
        <end position="387"/>
    </location>
</feature>
<feature type="region of interest" description="Disordered" evidence="16">
    <location>
        <begin position="758"/>
        <end position="952"/>
    </location>
</feature>
<evidence type="ECO:0000313" key="19">
    <source>
        <dbReference type="Proteomes" id="UP000298138"/>
    </source>
</evidence>
<feature type="compositionally biased region" description="Pro residues" evidence="16">
    <location>
        <begin position="465"/>
        <end position="481"/>
    </location>
</feature>
<evidence type="ECO:0000256" key="3">
    <source>
        <dbReference type="ARBA" id="ARBA00004574"/>
    </source>
</evidence>
<evidence type="ECO:0000256" key="15">
    <source>
        <dbReference type="ARBA" id="ARBA00023242"/>
    </source>
</evidence>
<feature type="region of interest" description="Disordered" evidence="16">
    <location>
        <begin position="1"/>
        <end position="41"/>
    </location>
</feature>
<dbReference type="GO" id="GO:0006281">
    <property type="term" value="P:DNA repair"/>
    <property type="evidence" value="ECO:0007669"/>
    <property type="project" value="UniProtKB-KW"/>
</dbReference>
<feature type="compositionally biased region" description="Pro residues" evidence="16">
    <location>
        <begin position="311"/>
        <end position="323"/>
    </location>
</feature>
<keyword evidence="12" id="KW-0779">Telomere</keyword>
<keyword evidence="8" id="KW-0597">Phosphoprotein</keyword>
<evidence type="ECO:0000256" key="4">
    <source>
        <dbReference type="ARBA" id="ARBA00005491"/>
    </source>
</evidence>
<evidence type="ECO:0000256" key="7">
    <source>
        <dbReference type="ARBA" id="ARBA00022490"/>
    </source>
</evidence>
<evidence type="ECO:0000256" key="12">
    <source>
        <dbReference type="ARBA" id="ARBA00022895"/>
    </source>
</evidence>
<feature type="compositionally biased region" description="Low complexity" evidence="16">
    <location>
        <begin position="926"/>
        <end position="941"/>
    </location>
</feature>
<reference evidence="18 19" key="1">
    <citation type="submission" date="2019-04" db="EMBL/GenBank/DDBJ databases">
        <title>Comparative genomics and transcriptomics to analyze fruiting body development in filamentous ascomycetes.</title>
        <authorList>
            <consortium name="DOE Joint Genome Institute"/>
            <person name="Lutkenhaus R."/>
            <person name="Traeger S."/>
            <person name="Breuer J."/>
            <person name="Kuo A."/>
            <person name="Lipzen A."/>
            <person name="Pangilinan J."/>
            <person name="Dilworth D."/>
            <person name="Sandor L."/>
            <person name="Poggeler S."/>
            <person name="Barry K."/>
            <person name="Grigoriev I.V."/>
            <person name="Nowrousian M."/>
        </authorList>
    </citation>
    <scope>NUCLEOTIDE SEQUENCE [LARGE SCALE GENOMIC DNA]</scope>
    <source>
        <strain evidence="18 19">CBS 389.68</strain>
    </source>
</reference>
<keyword evidence="15" id="KW-0539">Nucleus</keyword>
<keyword evidence="9" id="KW-0227">DNA damage</keyword>
<proteinExistence type="inferred from homology"/>
<accession>A0A4S2MXP7</accession>
<feature type="compositionally biased region" description="Polar residues" evidence="16">
    <location>
        <begin position="520"/>
        <end position="541"/>
    </location>
</feature>
<dbReference type="GO" id="GO:0000781">
    <property type="term" value="C:chromosome, telomeric region"/>
    <property type="evidence" value="ECO:0007669"/>
    <property type="project" value="UniProtKB-SubCell"/>
</dbReference>
<evidence type="ECO:0000256" key="6">
    <source>
        <dbReference type="ARBA" id="ARBA00022454"/>
    </source>
</evidence>
<feature type="compositionally biased region" description="Basic and acidic residues" evidence="16">
    <location>
        <begin position="120"/>
        <end position="137"/>
    </location>
</feature>
<organism evidence="18 19">
    <name type="scientific">Ascodesmis nigricans</name>
    <dbReference type="NCBI Taxonomy" id="341454"/>
    <lineage>
        <taxon>Eukaryota</taxon>
        <taxon>Fungi</taxon>
        <taxon>Dikarya</taxon>
        <taxon>Ascomycota</taxon>
        <taxon>Pezizomycotina</taxon>
        <taxon>Pezizomycetes</taxon>
        <taxon>Pezizales</taxon>
        <taxon>Ascodesmidaceae</taxon>
        <taxon>Ascodesmis</taxon>
    </lineage>
</organism>
<evidence type="ECO:0000256" key="13">
    <source>
        <dbReference type="ARBA" id="ARBA00023125"/>
    </source>
</evidence>
<evidence type="ECO:0000256" key="8">
    <source>
        <dbReference type="ARBA" id="ARBA00022553"/>
    </source>
</evidence>
<feature type="compositionally biased region" description="Gly residues" evidence="16">
    <location>
        <begin position="878"/>
        <end position="893"/>
    </location>
</feature>
<evidence type="ECO:0000259" key="17">
    <source>
        <dbReference type="PROSITE" id="PS51140"/>
    </source>
</evidence>
<evidence type="ECO:0000256" key="14">
    <source>
        <dbReference type="ARBA" id="ARBA00023204"/>
    </source>
</evidence>
<feature type="compositionally biased region" description="Pro residues" evidence="16">
    <location>
        <begin position="278"/>
        <end position="302"/>
    </location>
</feature>
<keyword evidence="13" id="KW-0238">DNA-binding</keyword>
<evidence type="ECO:0000256" key="10">
    <source>
        <dbReference type="ARBA" id="ARBA00022786"/>
    </source>
</evidence>
<dbReference type="InterPro" id="IPR003892">
    <property type="entry name" value="CUE"/>
</dbReference>
<feature type="compositionally biased region" description="Polar residues" evidence="16">
    <location>
        <begin position="665"/>
        <end position="684"/>
    </location>
</feature>
<feature type="compositionally biased region" description="Acidic residues" evidence="16">
    <location>
        <begin position="455"/>
        <end position="464"/>
    </location>
</feature>
<feature type="compositionally biased region" description="Low complexity" evidence="16">
    <location>
        <begin position="1"/>
        <end position="15"/>
    </location>
</feature>
<evidence type="ECO:0000256" key="1">
    <source>
        <dbReference type="ARBA" id="ARBA00004123"/>
    </source>
</evidence>
<feature type="compositionally biased region" description="Basic and acidic residues" evidence="16">
    <location>
        <begin position="359"/>
        <end position="369"/>
    </location>
</feature>
<keyword evidence="14" id="KW-0234">DNA repair</keyword>
<feature type="domain" description="CUE" evidence="17">
    <location>
        <begin position="64"/>
        <end position="107"/>
    </location>
</feature>
<evidence type="ECO:0000256" key="9">
    <source>
        <dbReference type="ARBA" id="ARBA00022763"/>
    </source>
</evidence>
<comment type="subcellular location">
    <subcellularLocation>
        <location evidence="3">Chromosome</location>
        <location evidence="3">Telomere</location>
    </subcellularLocation>
    <subcellularLocation>
        <location evidence="2">Cytoplasm</location>
    </subcellularLocation>
    <subcellularLocation>
        <location evidence="1">Nucleus</location>
    </subcellularLocation>
</comment>
<feature type="region of interest" description="Disordered" evidence="16">
    <location>
        <begin position="104"/>
        <end position="610"/>
    </location>
</feature>
<dbReference type="EMBL" id="ML220119">
    <property type="protein sequence ID" value="TGZ81417.1"/>
    <property type="molecule type" value="Genomic_DNA"/>
</dbReference>
<feature type="compositionally biased region" description="Low complexity" evidence="16">
    <location>
        <begin position="894"/>
        <end position="915"/>
    </location>
</feature>
<evidence type="ECO:0000313" key="18">
    <source>
        <dbReference type="EMBL" id="TGZ81417.1"/>
    </source>
</evidence>
<dbReference type="GO" id="GO:0043130">
    <property type="term" value="F:ubiquitin binding"/>
    <property type="evidence" value="ECO:0007669"/>
    <property type="project" value="InterPro"/>
</dbReference>
<dbReference type="CDD" id="cd14368">
    <property type="entry name" value="CUE_DEF1_like"/>
    <property type="match status" value="1"/>
</dbReference>
<feature type="compositionally biased region" description="Low complexity" evidence="16">
    <location>
        <begin position="825"/>
        <end position="843"/>
    </location>
</feature>
<dbReference type="AlphaFoldDB" id="A0A4S2MXP7"/>
<comment type="similarity">
    <text evidence="4">Belongs to the DEF1 family.</text>
</comment>
<feature type="compositionally biased region" description="Polar residues" evidence="16">
    <location>
        <begin position="491"/>
        <end position="508"/>
    </location>
</feature>
<feature type="compositionally biased region" description="Gly residues" evidence="16">
    <location>
        <begin position="169"/>
        <end position="183"/>
    </location>
</feature>
<dbReference type="GO" id="GO:0005737">
    <property type="term" value="C:cytoplasm"/>
    <property type="evidence" value="ECO:0007669"/>
    <property type="project" value="UniProtKB-SubCell"/>
</dbReference>
<dbReference type="PANTHER" id="PTHR16308:SF13">
    <property type="entry name" value="PROTEIN LINGERER"/>
    <property type="match status" value="1"/>
</dbReference>
<name>A0A4S2MXP7_9PEZI</name>
<keyword evidence="7" id="KW-0963">Cytoplasm</keyword>
<dbReference type="Proteomes" id="UP000298138">
    <property type="component" value="Unassembled WGS sequence"/>
</dbReference>
<dbReference type="GO" id="GO:0003677">
    <property type="term" value="F:DNA binding"/>
    <property type="evidence" value="ECO:0007669"/>
    <property type="project" value="UniProtKB-KW"/>
</dbReference>
<feature type="compositionally biased region" description="Gly residues" evidence="16">
    <location>
        <begin position="17"/>
        <end position="36"/>
    </location>
</feature>